<dbReference type="EMBL" id="KE345565">
    <property type="protein sequence ID" value="EXC06682.1"/>
    <property type="molecule type" value="Genomic_DNA"/>
</dbReference>
<feature type="compositionally biased region" description="Basic and acidic residues" evidence="2">
    <location>
        <begin position="225"/>
        <end position="239"/>
    </location>
</feature>
<feature type="compositionally biased region" description="Basic and acidic residues" evidence="2">
    <location>
        <begin position="181"/>
        <end position="195"/>
    </location>
</feature>
<feature type="coiled-coil region" evidence="1">
    <location>
        <begin position="519"/>
        <end position="631"/>
    </location>
</feature>
<reference evidence="5" key="1">
    <citation type="submission" date="2013-01" db="EMBL/GenBank/DDBJ databases">
        <title>Draft Genome Sequence of a Mulberry Tree, Morus notabilis C.K. Schneid.</title>
        <authorList>
            <person name="He N."/>
            <person name="Zhao S."/>
        </authorList>
    </citation>
    <scope>NUCLEOTIDE SEQUENCE</scope>
</reference>
<dbReference type="eggNOG" id="ENOG502QRAN">
    <property type="taxonomic scope" value="Eukaryota"/>
</dbReference>
<dbReference type="Proteomes" id="UP000030645">
    <property type="component" value="Unassembled WGS sequence"/>
</dbReference>
<feature type="coiled-coil region" evidence="1">
    <location>
        <begin position="1331"/>
        <end position="1358"/>
    </location>
</feature>
<feature type="coiled-coil region" evidence="1">
    <location>
        <begin position="835"/>
        <end position="925"/>
    </location>
</feature>
<evidence type="ECO:0000256" key="2">
    <source>
        <dbReference type="SAM" id="MobiDB-lite"/>
    </source>
</evidence>
<sequence length="1998" mass="228274">MSRITKWKLEKTKVKVVFRLQFHATHIPQPGWDKLFISFIPADSGKATAKTTKANVRSGACKWADPIYETTRLLQDIKTKQYDEKFYKLVVAMGSSRSSVLGEAIINLAHYADALKPSVVALPLQGCDSGATLHVTVQLLTSKTGFREFELQRELRERGLQSTSDEPTSRKISASEDLNDPIEKVNTRVRFKEELPPLEEGGANEEYADSAVGFDGSSSTSESLYAEKHDTSSVHEVESLKSTASGDLVGPSLTQSPQPEKRDPSDRRFLPQGSNDCAHHGWGSEYSTDTDIANVYEENSRLRRNLETAESSIHELKLEVNSLQSHADEIGIEAQKFAHLLASELASGEQLAREVYVLGSECSNFKADLEQLKDSKINSHFTTRETIKAGQEAFFQELQLRWHKGLMNVEDKIKEIQSKGSFGFHERDIRAFNSDLEALRGVLHDLKQETGRAISGLNLVSVQETREMTLHKADQLLPGTRLTADFYQPDDMLHCLDIPCLVSQEIDSTDAHSAMKGKIFELIKEVDDLKAEREGLTKKMDQMECYYEALVQELEENQRQMMGELQNLRNEHSTCLYTISATKAEMENMHQDMNKQIMLFSEEKSNLDSLNKDLERRALTSEAALKRARLNYSIAVNQLQKDLELLSVQVLSMYETNENLIKQAFSDSSQPISYEEVTKNKKLESKEFQAVKLSVRHNGFEGVKKQNLDGDIISEDLKRSLHLQKGVYQKVEEVLEVHTVNVHLDIFSKTLQATLLEASAEFRLLKEKVNELTQQLQLLTESKELLMLRLQSSMDEVHHLTEDKDTCHVKCNDMALQIQVLENNFQNVTGENFLLSQKISEYEMLIKELRSYENQFQACSMEKIELENSLKKEMLANGNLQNKISSLLEEMEAMRSESEELASVKENLQSTVNFLQEKLQNLLAFYDEKGNGLSMWSESVSRDLESNDLAGIMVRLEQLQRTACEKIFRLLEEKQDLVHERDVAHMSLNKSESDKLAMKHKFEDDVRNIRDKLDVSSILVQKLQAEVDAIANRLKISSEAEETYAQQHSELLSAFHRLEVELQQLTSKNKDLAQEVMALGCVSEEFGRFKQDIAALSVEKEALVTTLKDKNEESAKLEAELSSLRSSLQSLHDELDLERSNKSKLESKVTDLTSQLNERHSELLNFDQQDAELVHLRQLVTDLELEKSSVICTLSDSERSLKAAREECSSISSLEAQISEMHEFSIASDVRLTFTKSQYESYIEELQKKYLNLESKLNGCLATEAHYIEENSKLMTSLDLLRSELDASIAQNRLLLDTNSGIRTELDEFRKTAESMEATSHVNTRKHALEVERLKGMVVKYEEEIDNLMLVKEELEVKLVVLKFTSDASTAENRKLLDSNYDIMTEINEFKKRAESMEATSHLKITEYALEVKRLEDMLVKNDEEIDKLMLVKEELEVKLLVLKFKLDEQQPQIALLEEYKHELLALQNKYDEITHRLSEQVLKTEEFKNLSIHLKELRDKADAECLQAREKREPEGVPPAMQESLRIVFIKEQYESKLQELKHQLLISKKHAEEMLLKLQDAIDEVENRKKSEASHSKRNEELGTRILELELDLHSALSEKRELMRAYDVMKAEKECSLISLECCKEELEASLQKCNEEKSKFAVELTAMKDLLERYASALNNRRDIDGLHQADCISDDSVHRMRPENIPVSGNPTSERFSAYMLHESGAKDELEPVFPTPTDEADQSNALIEVQQKQDVLTSGSIKICNVQLIQEGAQHKDTKHVAFVNDHFKGQTLKSSIDQLNKELEKMKHESLLLSQDDHQLEPISPGLRRELMQLNKVNEELGSKFPLFNEFPCNGNALERVLALEMELAEALQEKKSSIHFQRQLLRSIWLEGWKVGGMESRKDEENWRDGGRVEWISFLKQHSDEEAVFKSFKDINELIKDMLEIKGRYAAVETELKEMHERYSQLSLQFAEVEGERQKLMMTLKNVRASKKVPLLSRSSTAPLGGSPLS</sequence>
<feature type="compositionally biased region" description="Basic and acidic residues" evidence="2">
    <location>
        <begin position="259"/>
        <end position="269"/>
    </location>
</feature>
<evidence type="ECO:0000256" key="1">
    <source>
        <dbReference type="SAM" id="Coils"/>
    </source>
</evidence>
<gene>
    <name evidence="4" type="ORF">L484_021518</name>
</gene>
<dbReference type="PROSITE" id="PS51840">
    <property type="entry name" value="C2_NT"/>
    <property type="match status" value="1"/>
</dbReference>
<keyword evidence="1" id="KW-0175">Coiled coil</keyword>
<feature type="coiled-coil region" evidence="1">
    <location>
        <begin position="1776"/>
        <end position="1803"/>
    </location>
</feature>
<name>W9SH34_9ROSA</name>
<feature type="domain" description="C2 NT-type" evidence="3">
    <location>
        <begin position="6"/>
        <end position="141"/>
    </location>
</feature>
<feature type="coiled-coil region" evidence="1">
    <location>
        <begin position="1532"/>
        <end position="1647"/>
    </location>
</feature>
<protein>
    <recommendedName>
        <fullName evidence="3">C2 NT-type domain-containing protein</fullName>
    </recommendedName>
</protein>
<feature type="coiled-coil region" evidence="1">
    <location>
        <begin position="1937"/>
        <end position="1964"/>
    </location>
</feature>
<feature type="coiled-coil region" evidence="1">
    <location>
        <begin position="1236"/>
        <end position="1263"/>
    </location>
</feature>
<dbReference type="PANTHER" id="PTHR34452:SF1">
    <property type="entry name" value="SPORULATION-SPECIFIC PROTEIN"/>
    <property type="match status" value="1"/>
</dbReference>
<dbReference type="InterPro" id="IPR019448">
    <property type="entry name" value="NT-C2"/>
</dbReference>
<evidence type="ECO:0000313" key="4">
    <source>
        <dbReference type="EMBL" id="EXC06682.1"/>
    </source>
</evidence>
<evidence type="ECO:0000259" key="3">
    <source>
        <dbReference type="PROSITE" id="PS51840"/>
    </source>
</evidence>
<dbReference type="PANTHER" id="PTHR34452">
    <property type="entry name" value="MYOSIN HEAVY CHAIN-RELATED PROTEIN"/>
    <property type="match status" value="1"/>
</dbReference>
<organism evidence="4 5">
    <name type="scientific">Morus notabilis</name>
    <dbReference type="NCBI Taxonomy" id="981085"/>
    <lineage>
        <taxon>Eukaryota</taxon>
        <taxon>Viridiplantae</taxon>
        <taxon>Streptophyta</taxon>
        <taxon>Embryophyta</taxon>
        <taxon>Tracheophyta</taxon>
        <taxon>Spermatophyta</taxon>
        <taxon>Magnoliopsida</taxon>
        <taxon>eudicotyledons</taxon>
        <taxon>Gunneridae</taxon>
        <taxon>Pentapetalae</taxon>
        <taxon>rosids</taxon>
        <taxon>fabids</taxon>
        <taxon>Rosales</taxon>
        <taxon>Moraceae</taxon>
        <taxon>Moreae</taxon>
        <taxon>Morus</taxon>
    </lineage>
</organism>
<dbReference type="Pfam" id="PF10358">
    <property type="entry name" value="NT-C2"/>
    <property type="match status" value="1"/>
</dbReference>
<accession>W9SH34</accession>
<dbReference type="STRING" id="981085.W9SH34"/>
<feature type="region of interest" description="Disordered" evidence="2">
    <location>
        <begin position="157"/>
        <end position="284"/>
    </location>
</feature>
<feature type="compositionally biased region" description="Polar residues" evidence="2">
    <location>
        <begin position="162"/>
        <end position="172"/>
    </location>
</feature>
<feature type="coiled-coil region" evidence="1">
    <location>
        <begin position="755"/>
        <end position="789"/>
    </location>
</feature>
<evidence type="ECO:0000313" key="5">
    <source>
        <dbReference type="Proteomes" id="UP000030645"/>
    </source>
</evidence>
<proteinExistence type="predicted"/>
<keyword evidence="5" id="KW-1185">Reference proteome</keyword>
<feature type="coiled-coil region" evidence="1">
    <location>
        <begin position="292"/>
        <end position="326"/>
    </location>
</feature>
<feature type="coiled-coil region" evidence="1">
    <location>
        <begin position="1020"/>
        <end position="1148"/>
    </location>
</feature>